<name>A0ABD1EH76_HYPHA</name>
<accession>A0ABD1EH76</accession>
<gene>
    <name evidence="1" type="ORF">ABEB36_011361</name>
</gene>
<reference evidence="1 2" key="1">
    <citation type="submission" date="2024-05" db="EMBL/GenBank/DDBJ databases">
        <title>Genetic variation in Jamaican populations of the coffee berry borer (Hypothenemus hampei).</title>
        <authorList>
            <person name="Errbii M."/>
            <person name="Myrie A."/>
        </authorList>
    </citation>
    <scope>NUCLEOTIDE SEQUENCE [LARGE SCALE GENOMIC DNA]</scope>
    <source>
        <strain evidence="1">JA-Hopewell-2020-01-JO</strain>
        <tissue evidence="1">Whole body</tissue>
    </source>
</reference>
<sequence>MIEDATDGRKNFVNRFLEQIGQVSIRLWTAITSFAAARKQPIVFVKRILKEGFSKKSLDNVFPILQVIKCAIEVNGGNNVKPPRMKKAALWAQYNLPKSVGYEEATIKKPQDIVFINGSMFCQKNL</sequence>
<organism evidence="1 2">
    <name type="scientific">Hypothenemus hampei</name>
    <name type="common">Coffee berry borer</name>
    <dbReference type="NCBI Taxonomy" id="57062"/>
    <lineage>
        <taxon>Eukaryota</taxon>
        <taxon>Metazoa</taxon>
        <taxon>Ecdysozoa</taxon>
        <taxon>Arthropoda</taxon>
        <taxon>Hexapoda</taxon>
        <taxon>Insecta</taxon>
        <taxon>Pterygota</taxon>
        <taxon>Neoptera</taxon>
        <taxon>Endopterygota</taxon>
        <taxon>Coleoptera</taxon>
        <taxon>Polyphaga</taxon>
        <taxon>Cucujiformia</taxon>
        <taxon>Curculionidae</taxon>
        <taxon>Scolytinae</taxon>
        <taxon>Hypothenemus</taxon>
    </lineage>
</organism>
<evidence type="ECO:0000313" key="1">
    <source>
        <dbReference type="EMBL" id="KAL1493277.1"/>
    </source>
</evidence>
<comment type="caution">
    <text evidence="1">The sequence shown here is derived from an EMBL/GenBank/DDBJ whole genome shotgun (WGS) entry which is preliminary data.</text>
</comment>
<evidence type="ECO:0000313" key="2">
    <source>
        <dbReference type="Proteomes" id="UP001566132"/>
    </source>
</evidence>
<dbReference type="EMBL" id="JBDJPC010000008">
    <property type="protein sequence ID" value="KAL1493277.1"/>
    <property type="molecule type" value="Genomic_DNA"/>
</dbReference>
<dbReference type="Proteomes" id="UP001566132">
    <property type="component" value="Unassembled WGS sequence"/>
</dbReference>
<dbReference type="AlphaFoldDB" id="A0ABD1EH76"/>
<keyword evidence="2" id="KW-1185">Reference proteome</keyword>
<proteinExistence type="predicted"/>
<protein>
    <submittedName>
        <fullName evidence="1">Uncharacterized protein</fullName>
    </submittedName>
</protein>